<evidence type="ECO:0000313" key="1">
    <source>
        <dbReference type="EMBL" id="AVH79535.1"/>
    </source>
</evidence>
<dbReference type="InterPro" id="IPR040871">
    <property type="entry name" value="HopA1"/>
</dbReference>
<name>A0A2P0ZGF6_9SYNC</name>
<proteinExistence type="predicted"/>
<dbReference type="Pfam" id="PF17914">
    <property type="entry name" value="HopA1"/>
    <property type="match status" value="1"/>
</dbReference>
<accession>A0A2P0ZGF6</accession>
<dbReference type="EMBL" id="MG373770">
    <property type="protein sequence ID" value="AVH79535.1"/>
    <property type="molecule type" value="Genomic_DNA"/>
</dbReference>
<organism evidence="1">
    <name type="scientific">Synechocystis sp. PCC 9413</name>
    <dbReference type="NCBI Taxonomy" id="77760"/>
    <lineage>
        <taxon>Bacteria</taxon>
        <taxon>Bacillati</taxon>
        <taxon>Cyanobacteriota</taxon>
        <taxon>Cyanophyceae</taxon>
        <taxon>Synechococcales</taxon>
        <taxon>Merismopediaceae</taxon>
        <taxon>Synechocystis</taxon>
    </lineage>
</organism>
<sequence length="368" mass="41501">MLLQDTSPDRLNHSLDSRLMAALQDIASNLEVNGFSIQHPQYKPLELPPEAIQRLQTMPLDLQQKYISSQLRSFLYGIYYNGSLKAALAPDSESEIDPQYLENNSFLGIDLDFYQQIHHSNTGTGYFDEGWVVVREEEDGSVAVHKNGLTLHIQRDKHLKSAAEIISIGNPIEIRLPKNLVQNGFYMAVGNAGVHQPTGSQSQLVRIYWSLTPEGAVAVMKSLTEKLNGIDLPFTFKVLYNPSDYKRYDSGVLYFDSHHYETVRPILQQIYTDNKTHFLPETPLFTKILAPGLALAEEPIAKFSAVESFGTHRCQIVANGLLDACKRQYKSAESRLKSIVEHFYFSGIDLNTPYLNPESKDIYATLAE</sequence>
<protein>
    <submittedName>
        <fullName evidence="1">Uncharacterized protein</fullName>
    </submittedName>
</protein>
<dbReference type="AlphaFoldDB" id="A0A2P0ZGF6"/>
<reference evidence="1" key="1">
    <citation type="journal article" date="2018" name="Science">
        <title>Natural noncanonical protein splicing yields products with diverse ?-amino acid residues.</title>
        <authorList>
            <person name="Morinaka B.I."/>
            <person name="Lakis E."/>
            <person name="Verest M."/>
            <person name="Helf M.J."/>
            <person name="Scalvenzi T."/>
            <person name="Vagstad A.L."/>
            <person name="Sims J."/>
            <person name="Sunagawa S."/>
            <person name="Gugger M."/>
            <person name="Piel J."/>
        </authorList>
    </citation>
    <scope>NUCLEOTIDE SEQUENCE</scope>
    <source>
        <strain evidence="1">PCC 9413</strain>
    </source>
</reference>